<evidence type="ECO:0000313" key="1">
    <source>
        <dbReference type="EMBL" id="KAJ8118417.1"/>
    </source>
</evidence>
<name>A0ACC2ITB1_9PLEO</name>
<keyword evidence="2" id="KW-1185">Reference proteome</keyword>
<evidence type="ECO:0000313" key="2">
    <source>
        <dbReference type="Proteomes" id="UP001153331"/>
    </source>
</evidence>
<dbReference type="EMBL" id="JAPHNI010000020">
    <property type="protein sequence ID" value="KAJ8118417.1"/>
    <property type="molecule type" value="Genomic_DNA"/>
</dbReference>
<organism evidence="1 2">
    <name type="scientific">Boeremia exigua</name>
    <dbReference type="NCBI Taxonomy" id="749465"/>
    <lineage>
        <taxon>Eukaryota</taxon>
        <taxon>Fungi</taxon>
        <taxon>Dikarya</taxon>
        <taxon>Ascomycota</taxon>
        <taxon>Pezizomycotina</taxon>
        <taxon>Dothideomycetes</taxon>
        <taxon>Pleosporomycetidae</taxon>
        <taxon>Pleosporales</taxon>
        <taxon>Pleosporineae</taxon>
        <taxon>Didymellaceae</taxon>
        <taxon>Boeremia</taxon>
    </lineage>
</organism>
<protein>
    <submittedName>
        <fullName evidence="1">Uncharacterized protein</fullName>
    </submittedName>
</protein>
<reference evidence="1" key="1">
    <citation type="submission" date="2022-11" db="EMBL/GenBank/DDBJ databases">
        <title>Genome Sequence of Boeremia exigua.</title>
        <authorList>
            <person name="Buettner E."/>
        </authorList>
    </citation>
    <scope>NUCLEOTIDE SEQUENCE</scope>
    <source>
        <strain evidence="1">CU02</strain>
    </source>
</reference>
<gene>
    <name evidence="1" type="ORF">OPT61_g610</name>
</gene>
<comment type="caution">
    <text evidence="1">The sequence shown here is derived from an EMBL/GenBank/DDBJ whole genome shotgun (WGS) entry which is preliminary data.</text>
</comment>
<dbReference type="Proteomes" id="UP001153331">
    <property type="component" value="Unassembled WGS sequence"/>
</dbReference>
<accession>A0ACC2ITB1</accession>
<sequence>MKQPTLLLLSFAISRALADQIETGLACLSLFETLPGRVSFPQWKGYEESLSSYAYLSTRLHPDCIVSPQSREDVIAIIRTLGLFESVEFAVRGGGHNTNIGFANIEDGITVDLSAMKAITMDSASGILSVGPGSRWQSVYDLLDPYGIAVQGGRNGDVGIGGFLTGGGIGFFSPEKGWACDSVANFEVVLSDGSVVNANATSNTDLFTSLKGGSNNFGIITRFDLRAFKQGPVWGGVVIYTDAADQELIDTIISFKQPDKYDPHAMFTFGFVYNQVMGAFTSDIAMYHTRPENVTGSTLETFANVQPQIFSSLRNSTLGAFAGERLGPILRQYYMDWATTTCVSSTPMLTRLLASFRRVSLTLTAEYPSANLTIAVSIQSVPVAAPPNNPNSLGFDWDSHPEKDLLNLGIAFQWEDETVSAGIRRACKAFTKELDMIAKEEGVSDDHLYLGYAGSWQKVLAGYGQESLSKMRNASRKYDSKGMFQKQYLPVLGRTLIEENVDEDSSSWMAVFPGCLPAHPSDKVKADPTYESTKNNPKTLQLNVQSSPVHFDMFASRTNQVTAAQTMTSMQFNHTFNL</sequence>
<proteinExistence type="predicted"/>